<feature type="domain" description="Alcohol dehydrogenase-like C-terminal" evidence="7">
    <location>
        <begin position="449"/>
        <end position="531"/>
    </location>
</feature>
<dbReference type="Gene3D" id="3.40.50.720">
    <property type="entry name" value="NAD(P)-binding Rossmann-like Domain"/>
    <property type="match status" value="2"/>
</dbReference>
<name>A0A0B2SIC6_GLYSO</name>
<feature type="domain" description="Alcohol dehydrogenase-like N-terminal" evidence="8">
    <location>
        <begin position="34"/>
        <end position="133"/>
    </location>
</feature>
<feature type="domain" description="Alcohol dehydrogenase-like C-terminal" evidence="7">
    <location>
        <begin position="175"/>
        <end position="296"/>
    </location>
</feature>
<dbReference type="InterPro" id="IPR036291">
    <property type="entry name" value="NAD(P)-bd_dom_sf"/>
</dbReference>
<dbReference type="EMBL" id="KN641181">
    <property type="protein sequence ID" value="KHN46476.1"/>
    <property type="molecule type" value="Genomic_DNA"/>
</dbReference>
<dbReference type="Gene3D" id="3.90.180.10">
    <property type="entry name" value="Medium-chain alcohol dehydrogenases, catalytic domain"/>
    <property type="match status" value="2"/>
</dbReference>
<reference evidence="9" key="1">
    <citation type="submission" date="2014-07" db="EMBL/GenBank/DDBJ databases">
        <title>Identification of a novel salt tolerance gene in wild soybean by whole-genome sequencing.</title>
        <authorList>
            <person name="Lam H.-M."/>
            <person name="Qi X."/>
            <person name="Li M.-W."/>
            <person name="Liu X."/>
            <person name="Xie M."/>
            <person name="Ni M."/>
            <person name="Xu X."/>
        </authorList>
    </citation>
    <scope>NUCLEOTIDE SEQUENCE [LARGE SCALE GENOMIC DNA]</scope>
    <source>
        <tissue evidence="9">Root</tissue>
    </source>
</reference>
<dbReference type="AlphaFoldDB" id="A0A0B2SIC6"/>
<dbReference type="InterPro" id="IPR013149">
    <property type="entry name" value="ADH-like_C"/>
</dbReference>
<comment type="subunit">
    <text evidence="2">Homodimer.</text>
</comment>
<dbReference type="SUPFAM" id="SSF50129">
    <property type="entry name" value="GroES-like"/>
    <property type="match status" value="2"/>
</dbReference>
<sequence length="552" mass="58783">MPKTSKVITCKATICWGIGKPITVEEIQVDPPKATEVRVKMLCASICHTDISSTEGFPHGKFPLALGHEGVGVIESVGDQVKNLKEGDVVIPTFLGQYNTSRMSIRGERIYHITSCATWSEYMVSDANYILKVDPTIDRAHASFISCGFSTGFGAAWKEANVESGSTVAVFGLGAVGLGAVIGAKLQGASRIIGIDTNENKREKGEAFGITDFINPGDSDNSASELVKELTGGMGVDYSFECTGVSTVLTESLEATKIGTGKTIVISVGAEPILPVGLFAILHGRTLKGTLFGGLKAVSDLSIVAEKCQKKIMCCINGSIIESVGDQVTNLKEGDVVIPTYIGECQECENCVSEKTNLCMTYPVRWTGLMPDNTSRMSIRGERIYHIFSCATWSEYMVSDANYVLKVDPTIDRAHASFISCGFSTGFGAAWKEAKVESGSTVAVFGLGAVGLGAVIGSKMQGASRIIGIDTNENKRAKGEAFGITDFINPGDSNKSASELVKELSGGMGADYSFECTGVSTLLSESLEATKIVSFIASKKFFFSFLFFNSKL</sequence>
<evidence type="ECO:0000259" key="8">
    <source>
        <dbReference type="Pfam" id="PF08240"/>
    </source>
</evidence>
<dbReference type="Proteomes" id="UP000053555">
    <property type="component" value="Unassembled WGS sequence"/>
</dbReference>
<dbReference type="GO" id="GO:0046294">
    <property type="term" value="P:formaldehyde catabolic process"/>
    <property type="evidence" value="ECO:0007669"/>
    <property type="project" value="TreeGrafter"/>
</dbReference>
<evidence type="ECO:0000256" key="6">
    <source>
        <dbReference type="RuleBase" id="RU361277"/>
    </source>
</evidence>
<evidence type="ECO:0000313" key="9">
    <source>
        <dbReference type="EMBL" id="KHN46476.1"/>
    </source>
</evidence>
<feature type="domain" description="Alcohol dehydrogenase-like N-terminal" evidence="8">
    <location>
        <begin position="319"/>
        <end position="408"/>
    </location>
</feature>
<organism evidence="9">
    <name type="scientific">Glycine soja</name>
    <name type="common">Wild soybean</name>
    <dbReference type="NCBI Taxonomy" id="3848"/>
    <lineage>
        <taxon>Eukaryota</taxon>
        <taxon>Viridiplantae</taxon>
        <taxon>Streptophyta</taxon>
        <taxon>Embryophyta</taxon>
        <taxon>Tracheophyta</taxon>
        <taxon>Spermatophyta</taxon>
        <taxon>Magnoliopsida</taxon>
        <taxon>eudicotyledons</taxon>
        <taxon>Gunneridae</taxon>
        <taxon>Pentapetalae</taxon>
        <taxon>rosids</taxon>
        <taxon>fabids</taxon>
        <taxon>Fabales</taxon>
        <taxon>Fabaceae</taxon>
        <taxon>Papilionoideae</taxon>
        <taxon>50 kb inversion clade</taxon>
        <taxon>NPAAA clade</taxon>
        <taxon>indigoferoid/millettioid clade</taxon>
        <taxon>Phaseoleae</taxon>
        <taxon>Glycine</taxon>
        <taxon>Glycine subgen. Soja</taxon>
    </lineage>
</organism>
<comment type="cofactor">
    <cofactor evidence="1 6">
        <name>Zn(2+)</name>
        <dbReference type="ChEBI" id="CHEBI:29105"/>
    </cofactor>
</comment>
<dbReference type="InterPro" id="IPR002328">
    <property type="entry name" value="ADH_Zn_CS"/>
</dbReference>
<dbReference type="FunFam" id="3.40.50.720:FF:000003">
    <property type="entry name" value="S-(hydroxymethyl)glutathione dehydrogenase"/>
    <property type="match status" value="2"/>
</dbReference>
<protein>
    <submittedName>
        <fullName evidence="9">Alcohol dehydrogenase-like 1</fullName>
        <ecNumber evidence="9">1.1.1.284</ecNumber>
    </submittedName>
</protein>
<keyword evidence="4 6" id="KW-0862">Zinc</keyword>
<keyword evidence="3 6" id="KW-0479">Metal-binding</keyword>
<evidence type="ECO:0000259" key="7">
    <source>
        <dbReference type="Pfam" id="PF00107"/>
    </source>
</evidence>
<evidence type="ECO:0000256" key="5">
    <source>
        <dbReference type="ARBA" id="ARBA00023002"/>
    </source>
</evidence>
<evidence type="ECO:0000256" key="3">
    <source>
        <dbReference type="ARBA" id="ARBA00022723"/>
    </source>
</evidence>
<dbReference type="GO" id="GO:0051903">
    <property type="term" value="F:S-(hydroxymethyl)glutathione dehydrogenase [NAD(P)+] activity"/>
    <property type="evidence" value="ECO:0007669"/>
    <property type="project" value="UniProtKB-EC"/>
</dbReference>
<dbReference type="GO" id="GO:0005829">
    <property type="term" value="C:cytosol"/>
    <property type="evidence" value="ECO:0007669"/>
    <property type="project" value="TreeGrafter"/>
</dbReference>
<dbReference type="Pfam" id="PF00107">
    <property type="entry name" value="ADH_zinc_N"/>
    <property type="match status" value="2"/>
</dbReference>
<dbReference type="Pfam" id="PF08240">
    <property type="entry name" value="ADH_N"/>
    <property type="match status" value="2"/>
</dbReference>
<dbReference type="InterPro" id="IPR011032">
    <property type="entry name" value="GroES-like_sf"/>
</dbReference>
<dbReference type="PANTHER" id="PTHR43880:SF38">
    <property type="entry name" value="ALCOHOL DEHYDROGENASE-RELATED"/>
    <property type="match status" value="1"/>
</dbReference>
<accession>A0A0B2SIC6</accession>
<gene>
    <name evidence="9" type="ORF">glysoja_035152</name>
</gene>
<dbReference type="PANTHER" id="PTHR43880">
    <property type="entry name" value="ALCOHOL DEHYDROGENASE"/>
    <property type="match status" value="1"/>
</dbReference>
<dbReference type="InterPro" id="IPR013154">
    <property type="entry name" value="ADH-like_N"/>
</dbReference>
<proteinExistence type="inferred from homology"/>
<dbReference type="GO" id="GO:0008270">
    <property type="term" value="F:zinc ion binding"/>
    <property type="evidence" value="ECO:0007669"/>
    <property type="project" value="InterPro"/>
</dbReference>
<comment type="similarity">
    <text evidence="6">Belongs to the zinc-containing alcohol dehydrogenase family.</text>
</comment>
<keyword evidence="5 9" id="KW-0560">Oxidoreductase</keyword>
<dbReference type="SUPFAM" id="SSF51735">
    <property type="entry name" value="NAD(P)-binding Rossmann-fold domains"/>
    <property type="match status" value="2"/>
</dbReference>
<dbReference type="EC" id="1.1.1.284" evidence="9"/>
<evidence type="ECO:0000256" key="4">
    <source>
        <dbReference type="ARBA" id="ARBA00022833"/>
    </source>
</evidence>
<dbReference type="PROSITE" id="PS00059">
    <property type="entry name" value="ADH_ZINC"/>
    <property type="match status" value="1"/>
</dbReference>
<evidence type="ECO:0000256" key="2">
    <source>
        <dbReference type="ARBA" id="ARBA00011738"/>
    </source>
</evidence>
<evidence type="ECO:0000256" key="1">
    <source>
        <dbReference type="ARBA" id="ARBA00001947"/>
    </source>
</evidence>